<dbReference type="PANTHER" id="PTHR48105">
    <property type="entry name" value="THIOREDOXIN REDUCTASE 1-RELATED-RELATED"/>
    <property type="match status" value="1"/>
</dbReference>
<dbReference type="PROSITE" id="PS50110">
    <property type="entry name" value="RESPONSE_REGULATORY"/>
    <property type="match status" value="1"/>
</dbReference>
<evidence type="ECO:0000313" key="6">
    <source>
        <dbReference type="EMBL" id="QIK71613.1"/>
    </source>
</evidence>
<dbReference type="AlphaFoldDB" id="A0A6G7Y4A1"/>
<dbReference type="Pfam" id="PF07992">
    <property type="entry name" value="Pyr_redox_2"/>
    <property type="match status" value="1"/>
</dbReference>
<dbReference type="InterPro" id="IPR036188">
    <property type="entry name" value="FAD/NAD-bd_sf"/>
</dbReference>
<dbReference type="Gene3D" id="3.50.50.60">
    <property type="entry name" value="FAD/NAD(P)-binding domain"/>
    <property type="match status" value="2"/>
</dbReference>
<comment type="caution">
    <text evidence="4">Lacks conserved residue(s) required for the propagation of feature annotation.</text>
</comment>
<feature type="domain" description="Response regulatory" evidence="5">
    <location>
        <begin position="6"/>
        <end position="132"/>
    </location>
</feature>
<reference evidence="6 7" key="1">
    <citation type="submission" date="2020-03" db="EMBL/GenBank/DDBJ databases">
        <title>Propioniciclava sp. nov., isolated from Hydrophilus acuminatus.</title>
        <authorList>
            <person name="Hyun D.-W."/>
            <person name="Bae J.-W."/>
        </authorList>
    </citation>
    <scope>NUCLEOTIDE SEQUENCE [LARGE SCALE GENOMIC DNA]</scope>
    <source>
        <strain evidence="6 7">HDW11</strain>
    </source>
</reference>
<proteinExistence type="predicted"/>
<dbReference type="InterPro" id="IPR050097">
    <property type="entry name" value="Ferredoxin-NADP_redctase_2"/>
</dbReference>
<dbReference type="GO" id="GO:0000160">
    <property type="term" value="P:phosphorelay signal transduction system"/>
    <property type="evidence" value="ECO:0007669"/>
    <property type="project" value="InterPro"/>
</dbReference>
<evidence type="ECO:0000259" key="5">
    <source>
        <dbReference type="PROSITE" id="PS50110"/>
    </source>
</evidence>
<evidence type="ECO:0000256" key="3">
    <source>
        <dbReference type="ARBA" id="ARBA00048132"/>
    </source>
</evidence>
<evidence type="ECO:0000256" key="2">
    <source>
        <dbReference type="ARBA" id="ARBA00023002"/>
    </source>
</evidence>
<protein>
    <submittedName>
        <fullName evidence="6">FAD-dependent oxidoreductase</fullName>
    </submittedName>
</protein>
<dbReference type="InterPro" id="IPR023753">
    <property type="entry name" value="FAD/NAD-binding_dom"/>
</dbReference>
<dbReference type="Proteomes" id="UP000501058">
    <property type="component" value="Chromosome"/>
</dbReference>
<dbReference type="InterPro" id="IPR001789">
    <property type="entry name" value="Sig_transdc_resp-reg_receiver"/>
</dbReference>
<organism evidence="6 7">
    <name type="scientific">Propioniciclava coleopterorum</name>
    <dbReference type="NCBI Taxonomy" id="2714937"/>
    <lineage>
        <taxon>Bacteria</taxon>
        <taxon>Bacillati</taxon>
        <taxon>Actinomycetota</taxon>
        <taxon>Actinomycetes</taxon>
        <taxon>Propionibacteriales</taxon>
        <taxon>Propionibacteriaceae</taxon>
        <taxon>Propioniciclava</taxon>
    </lineage>
</organism>
<name>A0A6G7Y4A1_9ACTN</name>
<dbReference type="KEGG" id="prv:G7070_04155"/>
<dbReference type="GO" id="GO:0004791">
    <property type="term" value="F:thioredoxin-disulfide reductase (NADPH) activity"/>
    <property type="evidence" value="ECO:0007669"/>
    <property type="project" value="UniProtKB-EC"/>
</dbReference>
<dbReference type="InterPro" id="IPR011006">
    <property type="entry name" value="CheY-like_superfamily"/>
</dbReference>
<evidence type="ECO:0000313" key="7">
    <source>
        <dbReference type="Proteomes" id="UP000501058"/>
    </source>
</evidence>
<dbReference type="SUPFAM" id="SSF52172">
    <property type="entry name" value="CheY-like"/>
    <property type="match status" value="1"/>
</dbReference>
<dbReference type="EMBL" id="CP049865">
    <property type="protein sequence ID" value="QIK71613.1"/>
    <property type="molecule type" value="Genomic_DNA"/>
</dbReference>
<dbReference type="PRINTS" id="PR00368">
    <property type="entry name" value="FADPNR"/>
</dbReference>
<dbReference type="Gene3D" id="3.40.50.2300">
    <property type="match status" value="1"/>
</dbReference>
<dbReference type="SUPFAM" id="SSF51905">
    <property type="entry name" value="FAD/NAD(P)-binding domain"/>
    <property type="match status" value="1"/>
</dbReference>
<evidence type="ECO:0000256" key="1">
    <source>
        <dbReference type="ARBA" id="ARBA00022630"/>
    </source>
</evidence>
<evidence type="ECO:0000256" key="4">
    <source>
        <dbReference type="PROSITE-ProRule" id="PRU00169"/>
    </source>
</evidence>
<sequence>MGERPVILLVTDTHRATLLGEFQRYSRDYEIVPATSGHDAEKVVADLLRKGHQLALVAVEHRLPDADSLDVFRRLRPLVPTARRITLLASEDFPDAADTLRLATLDNDLDAYLVIPRGLRDEEFHTALVETLSDWGWSVAGPVVAGVELVYDRPDANVAALRDWLERTGMPSRSHRADSPEGRAIIEAAGPDAVLPLMRAFRGQFLSDATVAKAAEAMYGGHDDIPADQVADVVIVGAGPAGLAAAVYAASEGLSTIVVESEAIGGQAGSSSMIRNYLGFPRGISGMRLAQRARTQAFRFGARFYTGRPVTDIQDGPDDEPPHHHVFVRGARICARAVVVATGVAYRTLGVPALDAYLGVGVHYGAATAVAREMKGRRVAVVGGGNSAGQAAIHLAKFAAHVSIVVRRAGLADTMSEYLIREIDATVNIDVRPRSEVVGGGGDGRLEWLDLSVAGDVERVEAGGLFLLLGADPACDWLPARVRRDEAGFVQTGRDVPRELWVDGLPPASLETAVPGIFAAGDIRAGSMKRVAAATGEGATVVALVHEHLAELRAAEFRA</sequence>
<accession>A0A6G7Y4A1</accession>
<gene>
    <name evidence="6" type="ORF">G7070_04155</name>
</gene>
<keyword evidence="2" id="KW-0560">Oxidoreductase</keyword>
<dbReference type="PRINTS" id="PR00469">
    <property type="entry name" value="PNDRDTASEII"/>
</dbReference>
<dbReference type="RefSeq" id="WP_166232187.1">
    <property type="nucleotide sequence ID" value="NZ_CP049865.1"/>
</dbReference>
<comment type="catalytic activity">
    <reaction evidence="3">
        <text>[thioredoxin]-dithiol + NADP(+) = [thioredoxin]-disulfide + NADPH + H(+)</text>
        <dbReference type="Rhea" id="RHEA:20345"/>
        <dbReference type="Rhea" id="RHEA-COMP:10698"/>
        <dbReference type="Rhea" id="RHEA-COMP:10700"/>
        <dbReference type="ChEBI" id="CHEBI:15378"/>
        <dbReference type="ChEBI" id="CHEBI:29950"/>
        <dbReference type="ChEBI" id="CHEBI:50058"/>
        <dbReference type="ChEBI" id="CHEBI:57783"/>
        <dbReference type="ChEBI" id="CHEBI:58349"/>
        <dbReference type="EC" id="1.8.1.9"/>
    </reaction>
</comment>
<keyword evidence="7" id="KW-1185">Reference proteome</keyword>
<keyword evidence="1" id="KW-0285">Flavoprotein</keyword>